<dbReference type="Proteomes" id="UP001302249">
    <property type="component" value="Chromosome"/>
</dbReference>
<dbReference type="SUPFAM" id="SSF143865">
    <property type="entry name" value="CorA soluble domain-like"/>
    <property type="match status" value="1"/>
</dbReference>
<dbReference type="PANTHER" id="PTHR46494">
    <property type="entry name" value="CORA FAMILY METAL ION TRANSPORTER (EUROFUNG)"/>
    <property type="match status" value="1"/>
</dbReference>
<dbReference type="PANTHER" id="PTHR46494:SF3">
    <property type="entry name" value="ZINC TRANSPORT PROTEIN ZNTB"/>
    <property type="match status" value="1"/>
</dbReference>
<keyword evidence="9" id="KW-0406">Ion transport</keyword>
<gene>
    <name evidence="12" type="ORF">RPR59_00105</name>
</gene>
<evidence type="ECO:0000256" key="5">
    <source>
        <dbReference type="ARBA" id="ARBA00022519"/>
    </source>
</evidence>
<keyword evidence="5" id="KW-0997">Cell inner membrane</keyword>
<feature type="transmembrane region" description="Helical" evidence="11">
    <location>
        <begin position="257"/>
        <end position="278"/>
    </location>
</feature>
<feature type="transmembrane region" description="Helical" evidence="11">
    <location>
        <begin position="290"/>
        <end position="311"/>
    </location>
</feature>
<keyword evidence="8 11" id="KW-1133">Transmembrane helix</keyword>
<evidence type="ECO:0000256" key="11">
    <source>
        <dbReference type="SAM" id="Phobius"/>
    </source>
</evidence>
<dbReference type="InterPro" id="IPR002523">
    <property type="entry name" value="MgTranspt_CorA/ZnTranspt_ZntB"/>
</dbReference>
<evidence type="ECO:0000256" key="7">
    <source>
        <dbReference type="ARBA" id="ARBA00022833"/>
    </source>
</evidence>
<evidence type="ECO:0000256" key="10">
    <source>
        <dbReference type="ARBA" id="ARBA00023136"/>
    </source>
</evidence>
<dbReference type="Gene3D" id="3.30.460.20">
    <property type="entry name" value="CorA soluble domain-like"/>
    <property type="match status" value="1"/>
</dbReference>
<evidence type="ECO:0000256" key="6">
    <source>
        <dbReference type="ARBA" id="ARBA00022692"/>
    </source>
</evidence>
<evidence type="ECO:0000256" key="3">
    <source>
        <dbReference type="ARBA" id="ARBA00022448"/>
    </source>
</evidence>
<comment type="similarity">
    <text evidence="2">Belongs to the CorA metal ion transporter (MIT) (TC 1.A.35) family.</text>
</comment>
<sequence length="318" mass="34603">MSGFAFRVADGAVHAVAVDDAPGATGDLVWVHLAANDREAHRWLCERAGLGDHIADTLTASETRPRCDPAPGDGVFINLRGLSDEARELSDPLASVRIYAREGRVVSVSRKRLNGVAVVCDAIAGGGIDDPGDLIAAIATAITNELDPAVADLGDSLDDCEERLEADNAFALRRRVNHVRIEAIGYRRFLYPQRSALEKLATIEVPWLAEDDRLHLGAAADRAARMAEELESIRERAALIHETLTDLRAEQIDQRSLIIAVVAMVFLPLTFLTGLLGMNVSGIPFAHRSWAFAGVVLVCAVLALAITAYFARRHWFRR</sequence>
<evidence type="ECO:0000256" key="8">
    <source>
        <dbReference type="ARBA" id="ARBA00022989"/>
    </source>
</evidence>
<proteinExistence type="inferred from homology"/>
<dbReference type="Gene3D" id="1.20.58.340">
    <property type="entry name" value="Magnesium transport protein CorA, transmembrane region"/>
    <property type="match status" value="2"/>
</dbReference>
<evidence type="ECO:0000256" key="1">
    <source>
        <dbReference type="ARBA" id="ARBA00004651"/>
    </source>
</evidence>
<name>A0ABZ0B9H9_9SPHN</name>
<evidence type="ECO:0000313" key="12">
    <source>
        <dbReference type="EMBL" id="WNO53710.1"/>
    </source>
</evidence>
<protein>
    <submittedName>
        <fullName evidence="12">CorA family divalent cation transporter</fullName>
    </submittedName>
</protein>
<evidence type="ECO:0000256" key="2">
    <source>
        <dbReference type="ARBA" id="ARBA00009765"/>
    </source>
</evidence>
<keyword evidence="13" id="KW-1185">Reference proteome</keyword>
<keyword evidence="10 11" id="KW-0472">Membrane</keyword>
<evidence type="ECO:0000256" key="9">
    <source>
        <dbReference type="ARBA" id="ARBA00023065"/>
    </source>
</evidence>
<dbReference type="EMBL" id="CP135076">
    <property type="protein sequence ID" value="WNO53710.1"/>
    <property type="molecule type" value="Genomic_DNA"/>
</dbReference>
<dbReference type="SUPFAM" id="SSF144083">
    <property type="entry name" value="Magnesium transport protein CorA, transmembrane region"/>
    <property type="match status" value="1"/>
</dbReference>
<dbReference type="Pfam" id="PF01544">
    <property type="entry name" value="CorA"/>
    <property type="match status" value="1"/>
</dbReference>
<accession>A0ABZ0B9H9</accession>
<evidence type="ECO:0000256" key="4">
    <source>
        <dbReference type="ARBA" id="ARBA00022475"/>
    </source>
</evidence>
<dbReference type="InterPro" id="IPR045863">
    <property type="entry name" value="CorA_TM1_TM2"/>
</dbReference>
<keyword evidence="4" id="KW-1003">Cell membrane</keyword>
<evidence type="ECO:0000313" key="13">
    <source>
        <dbReference type="Proteomes" id="UP001302249"/>
    </source>
</evidence>
<dbReference type="RefSeq" id="WP_313915426.1">
    <property type="nucleotide sequence ID" value="NZ_CP135076.1"/>
</dbReference>
<keyword evidence="3" id="KW-0813">Transport</keyword>
<organism evidence="12 13">
    <name type="scientific">Stakelama saccharophila</name>
    <dbReference type="NCBI Taxonomy" id="3075605"/>
    <lineage>
        <taxon>Bacteria</taxon>
        <taxon>Pseudomonadati</taxon>
        <taxon>Pseudomonadota</taxon>
        <taxon>Alphaproteobacteria</taxon>
        <taxon>Sphingomonadales</taxon>
        <taxon>Sphingomonadaceae</taxon>
        <taxon>Stakelama</taxon>
    </lineage>
</organism>
<dbReference type="InterPro" id="IPR045861">
    <property type="entry name" value="CorA_cytoplasmic_dom"/>
</dbReference>
<comment type="subcellular location">
    <subcellularLocation>
        <location evidence="1">Cell membrane</location>
        <topology evidence="1">Multi-pass membrane protein</topology>
    </subcellularLocation>
</comment>
<reference evidence="12 13" key="1">
    <citation type="submission" date="2023-09" db="EMBL/GenBank/DDBJ databases">
        <authorList>
            <person name="Rey-Velasco X."/>
        </authorList>
    </citation>
    <scope>NUCLEOTIDE SEQUENCE [LARGE SCALE GENOMIC DNA]</scope>
    <source>
        <strain evidence="12 13">W311</strain>
    </source>
</reference>
<keyword evidence="7" id="KW-0862">Zinc</keyword>
<keyword evidence="6 11" id="KW-0812">Transmembrane</keyword>